<dbReference type="Pfam" id="PF12833">
    <property type="entry name" value="HTH_18"/>
    <property type="match status" value="1"/>
</dbReference>
<comment type="caution">
    <text evidence="5">The sequence shown here is derived from an EMBL/GenBank/DDBJ whole genome shotgun (WGS) entry which is preliminary data.</text>
</comment>
<dbReference type="Proteomes" id="UP001162880">
    <property type="component" value="Unassembled WGS sequence"/>
</dbReference>
<dbReference type="PROSITE" id="PS01124">
    <property type="entry name" value="HTH_ARAC_FAMILY_2"/>
    <property type="match status" value="1"/>
</dbReference>
<evidence type="ECO:0000256" key="3">
    <source>
        <dbReference type="ARBA" id="ARBA00023163"/>
    </source>
</evidence>
<keyword evidence="1" id="KW-0805">Transcription regulation</keyword>
<protein>
    <submittedName>
        <fullName evidence="5">Helix-turn-helix transcriptional regulator</fullName>
    </submittedName>
</protein>
<feature type="domain" description="HTH araC/xylS-type" evidence="4">
    <location>
        <begin position="124"/>
        <end position="224"/>
    </location>
</feature>
<dbReference type="Gene3D" id="1.10.10.60">
    <property type="entry name" value="Homeodomain-like"/>
    <property type="match status" value="1"/>
</dbReference>
<name>A0ABT0B0Z4_9SPHN</name>
<dbReference type="SUPFAM" id="SSF46689">
    <property type="entry name" value="Homeodomain-like"/>
    <property type="match status" value="1"/>
</dbReference>
<organism evidence="5 6">
    <name type="scientific">Novosphingobium album</name>
    <name type="common">ex Hu et al. 2023</name>
    <dbReference type="NCBI Taxonomy" id="2930093"/>
    <lineage>
        <taxon>Bacteria</taxon>
        <taxon>Pseudomonadati</taxon>
        <taxon>Pseudomonadota</taxon>
        <taxon>Alphaproteobacteria</taxon>
        <taxon>Sphingomonadales</taxon>
        <taxon>Sphingomonadaceae</taxon>
        <taxon>Novosphingobium</taxon>
    </lineage>
</organism>
<dbReference type="SMART" id="SM00342">
    <property type="entry name" value="HTH_ARAC"/>
    <property type="match status" value="1"/>
</dbReference>
<sequence>MELVIRCTGVHIEVQVQPKLDLGQLADFLMPLAALTLYKVTEAIIADRVSSTQLELTLSGSQLSAELWSGVNCAVSAEADVNRLLIPLQLATLENPEHDPALWVQVQESFRHLSSTRHAMSFSTRIREQIVHSILKDGKAPRLKKIAATEGVSPRTIIRSLANEGTTFFDLVEQERRNLAAELINNPALSLDNVAVKLGFGDRSSFGRSFRKWFGMAPGKFRRNIVQKAATLTNSVAALSFNMPLSDLLRNVV</sequence>
<evidence type="ECO:0000259" key="4">
    <source>
        <dbReference type="PROSITE" id="PS01124"/>
    </source>
</evidence>
<dbReference type="InterPro" id="IPR009057">
    <property type="entry name" value="Homeodomain-like_sf"/>
</dbReference>
<keyword evidence="6" id="KW-1185">Reference proteome</keyword>
<dbReference type="PANTHER" id="PTHR47894:SF1">
    <property type="entry name" value="HTH-TYPE TRANSCRIPTIONAL REGULATOR VQSM"/>
    <property type="match status" value="1"/>
</dbReference>
<keyword evidence="3" id="KW-0804">Transcription</keyword>
<keyword evidence="2" id="KW-0238">DNA-binding</keyword>
<dbReference type="InterPro" id="IPR020449">
    <property type="entry name" value="Tscrpt_reg_AraC-type_HTH"/>
</dbReference>
<evidence type="ECO:0000256" key="1">
    <source>
        <dbReference type="ARBA" id="ARBA00023015"/>
    </source>
</evidence>
<dbReference type="PRINTS" id="PR00032">
    <property type="entry name" value="HTHARAC"/>
</dbReference>
<reference evidence="5" key="1">
    <citation type="submission" date="2022-03" db="EMBL/GenBank/DDBJ databases">
        <title>Identification of a novel bacterium isolated from mangrove sediments.</title>
        <authorList>
            <person name="Pan X."/>
        </authorList>
    </citation>
    <scope>NUCLEOTIDE SEQUENCE</scope>
    <source>
        <strain evidence="5">B2580</strain>
    </source>
</reference>
<evidence type="ECO:0000313" key="6">
    <source>
        <dbReference type="Proteomes" id="UP001162880"/>
    </source>
</evidence>
<dbReference type="InterPro" id="IPR018060">
    <property type="entry name" value="HTH_AraC"/>
</dbReference>
<evidence type="ECO:0000256" key="2">
    <source>
        <dbReference type="ARBA" id="ARBA00023125"/>
    </source>
</evidence>
<proteinExistence type="predicted"/>
<dbReference type="RefSeq" id="WP_243992758.1">
    <property type="nucleotide sequence ID" value="NZ_JALHLE010000009.1"/>
</dbReference>
<gene>
    <name evidence="5" type="ORF">MTR64_08455</name>
</gene>
<dbReference type="EMBL" id="JALHLE010000009">
    <property type="protein sequence ID" value="MCJ2178591.1"/>
    <property type="molecule type" value="Genomic_DNA"/>
</dbReference>
<dbReference type="PANTHER" id="PTHR47894">
    <property type="entry name" value="HTH-TYPE TRANSCRIPTIONAL REGULATOR GADX"/>
    <property type="match status" value="1"/>
</dbReference>
<evidence type="ECO:0000313" key="5">
    <source>
        <dbReference type="EMBL" id="MCJ2178591.1"/>
    </source>
</evidence>
<accession>A0ABT0B0Z4</accession>